<proteinExistence type="predicted"/>
<dbReference type="EMBL" id="JQFZ01000094">
    <property type="protein sequence ID" value="KGO59450.1"/>
    <property type="molecule type" value="Genomic_DNA"/>
</dbReference>
<gene>
    <name evidence="4" type="ORF">PEX2_074300</name>
</gene>
<keyword evidence="1" id="KW-0479">Metal-binding</keyword>
<keyword evidence="5" id="KW-1185">Reference proteome</keyword>
<dbReference type="HOGENOM" id="CLU_600064_0_0_1"/>
<dbReference type="RefSeq" id="XP_016600620.1">
    <property type="nucleotide sequence ID" value="XM_016744700.1"/>
</dbReference>
<dbReference type="PROSITE" id="PS50157">
    <property type="entry name" value="ZINC_FINGER_C2H2_2"/>
    <property type="match status" value="1"/>
</dbReference>
<dbReference type="PANTHER" id="PTHR35391:SF5">
    <property type="entry name" value="DUF6590 DOMAIN-CONTAINING PROTEIN"/>
    <property type="match status" value="1"/>
</dbReference>
<dbReference type="AlphaFoldDB" id="A0A0A2K4S5"/>
<evidence type="ECO:0000256" key="1">
    <source>
        <dbReference type="PROSITE-ProRule" id="PRU00042"/>
    </source>
</evidence>
<dbReference type="Gene3D" id="3.30.160.60">
    <property type="entry name" value="Classic Zinc Finger"/>
    <property type="match status" value="1"/>
</dbReference>
<reference evidence="4 5" key="1">
    <citation type="journal article" date="2015" name="Mol. Plant Microbe Interact.">
        <title>Genome, transcriptome, and functional analyses of Penicillium expansum provide new insights into secondary metabolism and pathogenicity.</title>
        <authorList>
            <person name="Ballester A.R."/>
            <person name="Marcet-Houben M."/>
            <person name="Levin E."/>
            <person name="Sela N."/>
            <person name="Selma-Lazaro C."/>
            <person name="Carmona L."/>
            <person name="Wisniewski M."/>
            <person name="Droby S."/>
            <person name="Gonzalez-Candelas L."/>
            <person name="Gabaldon T."/>
        </authorList>
    </citation>
    <scope>NUCLEOTIDE SEQUENCE [LARGE SCALE GENOMIC DNA]</scope>
    <source>
        <strain evidence="4 5">MD-8</strain>
    </source>
</reference>
<dbReference type="PANTHER" id="PTHR35391">
    <property type="entry name" value="C2H2-TYPE DOMAIN-CONTAINING PROTEIN-RELATED"/>
    <property type="match status" value="1"/>
</dbReference>
<evidence type="ECO:0000256" key="2">
    <source>
        <dbReference type="SAM" id="MobiDB-lite"/>
    </source>
</evidence>
<evidence type="ECO:0000259" key="3">
    <source>
        <dbReference type="PROSITE" id="PS50157"/>
    </source>
</evidence>
<dbReference type="STRING" id="27334.A0A0A2K4S5"/>
<keyword evidence="1" id="KW-0862">Zinc</keyword>
<sequence length="456" mass="51179">MAPNIATVLNDCLKEFTESTNSGALTRYENEVSKHRWLDELGRLRVWAGNIGAHQTGQSSLDYRLRDASHLKDETVKLLQRLLRLLRDLADVIEDENQVEDENDAIFFEDSELELEDNDMTDIQMLFQSLRNTINLLFQMSMAIRRPADHDRLLGVKIKDESYFELWAQKHISHKFPNAKNSIIPRLSAAMARQKAVLKYFARHRAKLEGWPSDIDYVPPGAMAPKLPPSSFSQIKGTPDSFSVFSWAKSWEKNFGTCQHFPQRAVGNANPEGLGHSPNSKSQAHENFPWESGEKANEYSSHSFGIDGDTRDQESTILGASNTWTTHAEHLNVTSNEDPHDGMLVNLLSLNAFDGRQVKLPGTTSHGNDQTDDLEGGSSSLDGKKKACDNSESHRDTFIGHLQGVHDVPRPFLCPVQECGKAHDRMANMTEHLFRVHNIKKKNGTSGQLESHKAGS</sequence>
<protein>
    <recommendedName>
        <fullName evidence="3">C2H2-type domain-containing protein</fullName>
    </recommendedName>
</protein>
<evidence type="ECO:0000313" key="5">
    <source>
        <dbReference type="Proteomes" id="UP000030143"/>
    </source>
</evidence>
<evidence type="ECO:0000313" key="4">
    <source>
        <dbReference type="EMBL" id="KGO59450.1"/>
    </source>
</evidence>
<dbReference type="InterPro" id="IPR013087">
    <property type="entry name" value="Znf_C2H2_type"/>
</dbReference>
<accession>A0A0A2K4S5</accession>
<feature type="region of interest" description="Disordered" evidence="2">
    <location>
        <begin position="359"/>
        <end position="391"/>
    </location>
</feature>
<dbReference type="Proteomes" id="UP000030143">
    <property type="component" value="Unassembled WGS sequence"/>
</dbReference>
<dbReference type="GO" id="GO:0008270">
    <property type="term" value="F:zinc ion binding"/>
    <property type="evidence" value="ECO:0007669"/>
    <property type="project" value="UniProtKB-KW"/>
</dbReference>
<feature type="region of interest" description="Disordered" evidence="2">
    <location>
        <begin position="266"/>
        <end position="289"/>
    </location>
</feature>
<comment type="caution">
    <text evidence="4">The sequence shown here is derived from an EMBL/GenBank/DDBJ whole genome shotgun (WGS) entry which is preliminary data.</text>
</comment>
<keyword evidence="1" id="KW-0863">Zinc-finger</keyword>
<name>A0A0A2K4S5_PENEN</name>
<feature type="domain" description="C2H2-type" evidence="3">
    <location>
        <begin position="412"/>
        <end position="442"/>
    </location>
</feature>
<dbReference type="GeneID" id="27680120"/>
<dbReference type="VEuPathDB" id="FungiDB:PEXP_083390"/>
<organism evidence="4 5">
    <name type="scientific">Penicillium expansum</name>
    <name type="common">Blue mold rot fungus</name>
    <dbReference type="NCBI Taxonomy" id="27334"/>
    <lineage>
        <taxon>Eukaryota</taxon>
        <taxon>Fungi</taxon>
        <taxon>Dikarya</taxon>
        <taxon>Ascomycota</taxon>
        <taxon>Pezizomycotina</taxon>
        <taxon>Eurotiomycetes</taxon>
        <taxon>Eurotiomycetidae</taxon>
        <taxon>Eurotiales</taxon>
        <taxon>Aspergillaceae</taxon>
        <taxon>Penicillium</taxon>
    </lineage>
</organism>
<feature type="compositionally biased region" description="Basic and acidic residues" evidence="2">
    <location>
        <begin position="382"/>
        <end position="391"/>
    </location>
</feature>